<comment type="caution">
    <text evidence="2">The sequence shown here is derived from an EMBL/GenBank/DDBJ whole genome shotgun (WGS) entry which is preliminary data.</text>
</comment>
<dbReference type="Proteomes" id="UP001152795">
    <property type="component" value="Unassembled WGS sequence"/>
</dbReference>
<dbReference type="InterPro" id="IPR002550">
    <property type="entry name" value="CNNM"/>
</dbReference>
<evidence type="ECO:0000256" key="1">
    <source>
        <dbReference type="ARBA" id="ARBA00022737"/>
    </source>
</evidence>
<dbReference type="PANTHER" id="PTHR12064">
    <property type="entry name" value="METAL TRANSPORTER CNNM"/>
    <property type="match status" value="1"/>
</dbReference>
<name>A0A7D9LXL5_PARCT</name>
<keyword evidence="3" id="KW-1185">Reference proteome</keyword>
<evidence type="ECO:0000313" key="2">
    <source>
        <dbReference type="EMBL" id="CAB4038302.1"/>
    </source>
</evidence>
<sequence>MSNITCHSLAHLTNEIFCNGVKYCLQKGEKVHCNNEVFEIPESPLNYHDKMFWVYLGVYVGLVLFAGLMSGLTMGLLSLDILSLKVLARGGKPDEQKHAAKIIPLVSQHHLLLVTLLLANAVAVESMPLCLDRVSNPVVAIVVSVTAVLLFGEVVPQALCTRYGLAIGAFFAP</sequence>
<dbReference type="PANTHER" id="PTHR12064:SF97">
    <property type="entry name" value="METAL TRANSPORTER CNNM-5"/>
    <property type="match status" value="1"/>
</dbReference>
<dbReference type="PROSITE" id="PS51846">
    <property type="entry name" value="CNNM"/>
    <property type="match status" value="1"/>
</dbReference>
<dbReference type="InterPro" id="IPR045095">
    <property type="entry name" value="ACDP"/>
</dbReference>
<protein>
    <submittedName>
        <fullName evidence="2">DUF21 domain-containing At4g33700 isoform X2</fullName>
    </submittedName>
</protein>
<keyword evidence="1" id="KW-0677">Repeat</keyword>
<organism evidence="2 3">
    <name type="scientific">Paramuricea clavata</name>
    <name type="common">Red gorgonian</name>
    <name type="synonym">Violescent sea-whip</name>
    <dbReference type="NCBI Taxonomy" id="317549"/>
    <lineage>
        <taxon>Eukaryota</taxon>
        <taxon>Metazoa</taxon>
        <taxon>Cnidaria</taxon>
        <taxon>Anthozoa</taxon>
        <taxon>Octocorallia</taxon>
        <taxon>Malacalcyonacea</taxon>
        <taxon>Plexauridae</taxon>
        <taxon>Paramuricea</taxon>
    </lineage>
</organism>
<dbReference type="GO" id="GO:0010960">
    <property type="term" value="P:magnesium ion homeostasis"/>
    <property type="evidence" value="ECO:0007669"/>
    <property type="project" value="InterPro"/>
</dbReference>
<evidence type="ECO:0000313" key="3">
    <source>
        <dbReference type="Proteomes" id="UP001152795"/>
    </source>
</evidence>
<accession>A0A7D9LXL5</accession>
<dbReference type="AlphaFoldDB" id="A0A7D9LXL5"/>
<reference evidence="2" key="1">
    <citation type="submission" date="2020-04" db="EMBL/GenBank/DDBJ databases">
        <authorList>
            <person name="Alioto T."/>
            <person name="Alioto T."/>
            <person name="Gomez Garrido J."/>
        </authorList>
    </citation>
    <scope>NUCLEOTIDE SEQUENCE</scope>
    <source>
        <strain evidence="2">A484AB</strain>
    </source>
</reference>
<dbReference type="GO" id="GO:0030026">
    <property type="term" value="P:intracellular manganese ion homeostasis"/>
    <property type="evidence" value="ECO:0007669"/>
    <property type="project" value="TreeGrafter"/>
</dbReference>
<dbReference type="OrthoDB" id="5353557at2759"/>
<proteinExistence type="predicted"/>
<gene>
    <name evidence="2" type="ORF">PACLA_8A063856</name>
</gene>
<dbReference type="GO" id="GO:0005737">
    <property type="term" value="C:cytoplasm"/>
    <property type="evidence" value="ECO:0007669"/>
    <property type="project" value="TreeGrafter"/>
</dbReference>
<dbReference type="Pfam" id="PF01595">
    <property type="entry name" value="CNNM"/>
    <property type="match status" value="1"/>
</dbReference>
<dbReference type="EMBL" id="CACRXK020024047">
    <property type="protein sequence ID" value="CAB4038302.1"/>
    <property type="molecule type" value="Genomic_DNA"/>
</dbReference>
<dbReference type="GO" id="GO:0016020">
    <property type="term" value="C:membrane"/>
    <property type="evidence" value="ECO:0007669"/>
    <property type="project" value="UniProtKB-UniRule"/>
</dbReference>